<protein>
    <submittedName>
        <fullName evidence="1">Uncharacterized protein</fullName>
    </submittedName>
</protein>
<dbReference type="KEGG" id="cber:B5D82_12765"/>
<accession>A0A222GB18</accession>
<evidence type="ECO:0000313" key="1">
    <source>
        <dbReference type="EMBL" id="ASP48564.1"/>
    </source>
</evidence>
<organism evidence="1 2">
    <name type="scientific">Cognaticolwellia beringensis</name>
    <dbReference type="NCBI Taxonomy" id="1967665"/>
    <lineage>
        <taxon>Bacteria</taxon>
        <taxon>Pseudomonadati</taxon>
        <taxon>Pseudomonadota</taxon>
        <taxon>Gammaproteobacteria</taxon>
        <taxon>Alteromonadales</taxon>
        <taxon>Colwelliaceae</taxon>
        <taxon>Cognaticolwellia</taxon>
    </lineage>
</organism>
<keyword evidence="2" id="KW-1185">Reference proteome</keyword>
<reference evidence="1 2" key="1">
    <citation type="submission" date="2017-08" db="EMBL/GenBank/DDBJ databases">
        <title>Complete genome of Colwellia sp. NB097-1, a psychrophile bacterium ioslated from Bering Sea.</title>
        <authorList>
            <person name="Chen X."/>
        </authorList>
    </citation>
    <scope>NUCLEOTIDE SEQUENCE [LARGE SCALE GENOMIC DNA]</scope>
    <source>
        <strain evidence="1 2">NB097-1</strain>
    </source>
</reference>
<dbReference type="EMBL" id="CP020465">
    <property type="protein sequence ID" value="ASP48564.1"/>
    <property type="molecule type" value="Genomic_DNA"/>
</dbReference>
<gene>
    <name evidence="1" type="ORF">B5D82_12765</name>
</gene>
<dbReference type="AlphaFoldDB" id="A0A222GB18"/>
<name>A0A222GB18_9GAMM</name>
<dbReference type="Pfam" id="PF20131">
    <property type="entry name" value="MC3"/>
    <property type="match status" value="1"/>
</dbReference>
<dbReference type="Proteomes" id="UP000202259">
    <property type="component" value="Chromosome"/>
</dbReference>
<dbReference type="InterPro" id="IPR045390">
    <property type="entry name" value="ABC-3C_MC3"/>
</dbReference>
<sequence length="157" mass="18053">MEVKVMANAIRQLGVLHHSPYLLAPLYQEFYSHLEQQPKNFLLSYLLLPMLFHQETADKLQRLSKSSLNTKFNDPLILKGLEQRVQDFKELTNTSMLILKEQNIVQITPELSVNFEAKSLASGHCKKQQLTAAKNLAKLMNPFLVKDCYRILGIKNL</sequence>
<dbReference type="OrthoDB" id="6636611at2"/>
<proteinExistence type="predicted"/>
<evidence type="ECO:0000313" key="2">
    <source>
        <dbReference type="Proteomes" id="UP000202259"/>
    </source>
</evidence>